<sequence length="174" mass="19359">MGGHQSLPVSTFHSEIKSQKSPSNADVMKPGLRFSGSMESNPKRGQGRRSNRHRSLGGTFQRPGSPLGRIFDTSTEPSGTTQRSRRFNDLWVRMDTYGKKFIHIGSSPLKDSPAPQQAFQTWFQKSHGPDHILSSGSTISTPGFLLRMLMSVLIFHYHCAFQLIFHVATLTGIT</sequence>
<dbReference type="EMBL" id="BPLQ01006032">
    <property type="protein sequence ID" value="GIY19269.1"/>
    <property type="molecule type" value="Genomic_DNA"/>
</dbReference>
<proteinExistence type="predicted"/>
<dbReference type="Proteomes" id="UP001054837">
    <property type="component" value="Unassembled WGS sequence"/>
</dbReference>
<evidence type="ECO:0000256" key="1">
    <source>
        <dbReference type="SAM" id="MobiDB-lite"/>
    </source>
</evidence>
<evidence type="ECO:0000313" key="3">
    <source>
        <dbReference type="Proteomes" id="UP001054837"/>
    </source>
</evidence>
<feature type="compositionally biased region" description="Polar residues" evidence="1">
    <location>
        <begin position="72"/>
        <end position="82"/>
    </location>
</feature>
<name>A0AAV4RF77_9ARAC</name>
<comment type="caution">
    <text evidence="2">The sequence shown here is derived from an EMBL/GenBank/DDBJ whole genome shotgun (WGS) entry which is preliminary data.</text>
</comment>
<keyword evidence="3" id="KW-1185">Reference proteome</keyword>
<feature type="compositionally biased region" description="Basic residues" evidence="1">
    <location>
        <begin position="45"/>
        <end position="55"/>
    </location>
</feature>
<evidence type="ECO:0000313" key="2">
    <source>
        <dbReference type="EMBL" id="GIY19269.1"/>
    </source>
</evidence>
<gene>
    <name evidence="2" type="primary">AVEN_35853_1</name>
    <name evidence="2" type="ORF">CDAR_413921</name>
</gene>
<feature type="region of interest" description="Disordered" evidence="1">
    <location>
        <begin position="1"/>
        <end position="84"/>
    </location>
</feature>
<protein>
    <submittedName>
        <fullName evidence="2">Uncharacterized protein</fullName>
    </submittedName>
</protein>
<reference evidence="2 3" key="1">
    <citation type="submission" date="2021-06" db="EMBL/GenBank/DDBJ databases">
        <title>Caerostris darwini draft genome.</title>
        <authorList>
            <person name="Kono N."/>
            <person name="Arakawa K."/>
        </authorList>
    </citation>
    <scope>NUCLEOTIDE SEQUENCE [LARGE SCALE GENOMIC DNA]</scope>
</reference>
<organism evidence="2 3">
    <name type="scientific">Caerostris darwini</name>
    <dbReference type="NCBI Taxonomy" id="1538125"/>
    <lineage>
        <taxon>Eukaryota</taxon>
        <taxon>Metazoa</taxon>
        <taxon>Ecdysozoa</taxon>
        <taxon>Arthropoda</taxon>
        <taxon>Chelicerata</taxon>
        <taxon>Arachnida</taxon>
        <taxon>Araneae</taxon>
        <taxon>Araneomorphae</taxon>
        <taxon>Entelegynae</taxon>
        <taxon>Araneoidea</taxon>
        <taxon>Araneidae</taxon>
        <taxon>Caerostris</taxon>
    </lineage>
</organism>
<accession>A0AAV4RF77</accession>
<dbReference type="AlphaFoldDB" id="A0AAV4RF77"/>
<feature type="compositionally biased region" description="Polar residues" evidence="1">
    <location>
        <begin position="7"/>
        <end position="24"/>
    </location>
</feature>